<proteinExistence type="inferred from homology"/>
<dbReference type="InterPro" id="IPR005683">
    <property type="entry name" value="Tom22"/>
</dbReference>
<keyword evidence="13" id="KW-1185">Reference proteome</keyword>
<keyword evidence="6" id="KW-0653">Protein transport</keyword>
<gene>
    <name evidence="12" type="ORF">C2E20_2100</name>
</gene>
<dbReference type="InterPro" id="IPR017411">
    <property type="entry name" value="Tom22_pln"/>
</dbReference>
<comment type="subcellular location">
    <subcellularLocation>
        <location evidence="1">Mitochondrion outer membrane</location>
        <topology evidence="1">Single-pass membrane protein</topology>
    </subcellularLocation>
</comment>
<dbReference type="Proteomes" id="UP000239649">
    <property type="component" value="Unassembled WGS sequence"/>
</dbReference>
<evidence type="ECO:0000313" key="13">
    <source>
        <dbReference type="Proteomes" id="UP000239649"/>
    </source>
</evidence>
<keyword evidence="5" id="KW-1000">Mitochondrion outer membrane</keyword>
<evidence type="ECO:0000256" key="10">
    <source>
        <dbReference type="ARBA" id="ARBA00023136"/>
    </source>
</evidence>
<keyword evidence="11 12" id="KW-0675">Receptor</keyword>
<dbReference type="GO" id="GO:0006886">
    <property type="term" value="P:intracellular protein transport"/>
    <property type="evidence" value="ECO:0007669"/>
    <property type="project" value="InterPro"/>
</dbReference>
<comment type="caution">
    <text evidence="12">The sequence shown here is derived from an EMBL/GenBank/DDBJ whole genome shotgun (WGS) entry which is preliminary data.</text>
</comment>
<evidence type="ECO:0000256" key="7">
    <source>
        <dbReference type="ARBA" id="ARBA00022989"/>
    </source>
</evidence>
<dbReference type="EMBL" id="LHPF02000004">
    <property type="protein sequence ID" value="PSC74439.1"/>
    <property type="molecule type" value="Genomic_DNA"/>
</dbReference>
<dbReference type="PANTHER" id="PTHR46867">
    <property type="entry name" value="MITOCHONDRIAL IMPORT RECEPTOR SUBUNIT TOM9-2"/>
    <property type="match status" value="1"/>
</dbReference>
<evidence type="ECO:0000256" key="1">
    <source>
        <dbReference type="ARBA" id="ARBA00004572"/>
    </source>
</evidence>
<dbReference type="STRING" id="554055.A0A2P6VK17"/>
<dbReference type="CDD" id="cd22884">
    <property type="entry name" value="TOM22"/>
    <property type="match status" value="1"/>
</dbReference>
<keyword evidence="8" id="KW-0811">Translocation</keyword>
<keyword evidence="10" id="KW-0472">Membrane</keyword>
<dbReference type="Pfam" id="PF04281">
    <property type="entry name" value="Tom22"/>
    <property type="match status" value="1"/>
</dbReference>
<dbReference type="PANTHER" id="PTHR46867:SF4">
    <property type="entry name" value="MITOCHONDRIAL IMPORT RECEPTOR SUBUNIT TOM9-2"/>
    <property type="match status" value="1"/>
</dbReference>
<evidence type="ECO:0000256" key="2">
    <source>
        <dbReference type="ARBA" id="ARBA00009874"/>
    </source>
</evidence>
<dbReference type="GO" id="GO:0005741">
    <property type="term" value="C:mitochondrial outer membrane"/>
    <property type="evidence" value="ECO:0007669"/>
    <property type="project" value="UniProtKB-SubCell"/>
</dbReference>
<name>A0A2P6VK17_9CHLO</name>
<evidence type="ECO:0000256" key="8">
    <source>
        <dbReference type="ARBA" id="ARBA00023010"/>
    </source>
</evidence>
<evidence type="ECO:0000256" key="9">
    <source>
        <dbReference type="ARBA" id="ARBA00023128"/>
    </source>
</evidence>
<dbReference type="OrthoDB" id="10016939at2759"/>
<evidence type="ECO:0000256" key="3">
    <source>
        <dbReference type="ARBA" id="ARBA00022448"/>
    </source>
</evidence>
<evidence type="ECO:0000256" key="4">
    <source>
        <dbReference type="ARBA" id="ARBA00022692"/>
    </source>
</evidence>
<keyword evidence="7" id="KW-1133">Transmembrane helix</keyword>
<organism evidence="12 13">
    <name type="scientific">Micractinium conductrix</name>
    <dbReference type="NCBI Taxonomy" id="554055"/>
    <lineage>
        <taxon>Eukaryota</taxon>
        <taxon>Viridiplantae</taxon>
        <taxon>Chlorophyta</taxon>
        <taxon>core chlorophytes</taxon>
        <taxon>Trebouxiophyceae</taxon>
        <taxon>Chlorellales</taxon>
        <taxon>Chlorellaceae</taxon>
        <taxon>Chlorella clade</taxon>
        <taxon>Micractinium</taxon>
    </lineage>
</organism>
<comment type="similarity">
    <text evidence="2">Belongs to the Tom22 family.</text>
</comment>
<keyword evidence="9" id="KW-0496">Mitochondrion</keyword>
<sequence length="72" mass="7691">MAPASHLVQRAAGALLKLFRSTGNKAWILGTSFLVLAVPLIIEMDREQQLVEFESSQLNALTGQSQPAGATP</sequence>
<protein>
    <submittedName>
        <fullName evidence="12">Mitochondrial import receptor subunit TOM9-2</fullName>
    </submittedName>
</protein>
<evidence type="ECO:0000313" key="12">
    <source>
        <dbReference type="EMBL" id="PSC74439.1"/>
    </source>
</evidence>
<evidence type="ECO:0000256" key="5">
    <source>
        <dbReference type="ARBA" id="ARBA00022787"/>
    </source>
</evidence>
<evidence type="ECO:0000256" key="6">
    <source>
        <dbReference type="ARBA" id="ARBA00022927"/>
    </source>
</evidence>
<keyword evidence="4" id="KW-0812">Transmembrane</keyword>
<accession>A0A2P6VK17</accession>
<reference evidence="12 13" key="1">
    <citation type="journal article" date="2018" name="Plant J.">
        <title>Genome sequences of Chlorella sorokiniana UTEX 1602 and Micractinium conductrix SAG 241.80: implications to maltose excretion by a green alga.</title>
        <authorList>
            <person name="Arriola M.B."/>
            <person name="Velmurugan N."/>
            <person name="Zhang Y."/>
            <person name="Plunkett M.H."/>
            <person name="Hondzo H."/>
            <person name="Barney B.M."/>
        </authorList>
    </citation>
    <scope>NUCLEOTIDE SEQUENCE [LARGE SCALE GENOMIC DNA]</scope>
    <source>
        <strain evidence="12 13">SAG 241.80</strain>
    </source>
</reference>
<dbReference type="AlphaFoldDB" id="A0A2P6VK17"/>
<keyword evidence="3" id="KW-0813">Transport</keyword>
<evidence type="ECO:0000256" key="11">
    <source>
        <dbReference type="ARBA" id="ARBA00023170"/>
    </source>
</evidence>